<evidence type="ECO:0000256" key="1">
    <source>
        <dbReference type="ARBA" id="ARBA00022801"/>
    </source>
</evidence>
<dbReference type="OrthoDB" id="2317065at2759"/>
<dbReference type="InterPro" id="IPR008928">
    <property type="entry name" value="6-hairpin_glycosidase_sf"/>
</dbReference>
<comment type="similarity">
    <text evidence="2">Belongs to the glycosyl hydrolase 88 family.</text>
</comment>
<dbReference type="RefSeq" id="XP_022485892.1">
    <property type="nucleotide sequence ID" value="XM_022634363.1"/>
</dbReference>
<reference evidence="4 5" key="1">
    <citation type="journal article" date="2016" name="Sci. Rep.">
        <title>Penicillium arizonense, a new, genome sequenced fungal species, reveals a high chemical diversity in secreted metabolites.</title>
        <authorList>
            <person name="Grijseels S."/>
            <person name="Nielsen J.C."/>
            <person name="Randelovic M."/>
            <person name="Nielsen J."/>
            <person name="Nielsen K.F."/>
            <person name="Workman M."/>
            <person name="Frisvad J.C."/>
        </authorList>
    </citation>
    <scope>NUCLEOTIDE SEQUENCE [LARGE SCALE GENOMIC DNA]</scope>
    <source>
        <strain evidence="4 5">CBS 141311</strain>
    </source>
</reference>
<evidence type="ECO:0000256" key="2">
    <source>
        <dbReference type="ARBA" id="ARBA00038358"/>
    </source>
</evidence>
<name>A0A1F5LB56_PENAI</name>
<protein>
    <recommendedName>
        <fullName evidence="6">Glycoside hydrolase family 88 protein</fullName>
    </recommendedName>
</protein>
<dbReference type="EMBL" id="LXJU01000017">
    <property type="protein sequence ID" value="OGE50444.1"/>
    <property type="molecule type" value="Genomic_DNA"/>
</dbReference>
<keyword evidence="1" id="KW-0378">Hydrolase</keyword>
<dbReference type="AlphaFoldDB" id="A0A1F5LB56"/>
<proteinExistence type="inferred from homology"/>
<dbReference type="Proteomes" id="UP000177622">
    <property type="component" value="Unassembled WGS sequence"/>
</dbReference>
<dbReference type="SUPFAM" id="SSF48208">
    <property type="entry name" value="Six-hairpin glycosidases"/>
    <property type="match status" value="1"/>
</dbReference>
<dbReference type="InterPro" id="IPR052369">
    <property type="entry name" value="UG_Glycosaminoglycan_Hydrolase"/>
</dbReference>
<dbReference type="GeneID" id="34579097"/>
<dbReference type="InterPro" id="IPR012341">
    <property type="entry name" value="6hp_glycosidase-like_sf"/>
</dbReference>
<dbReference type="GO" id="GO:0000272">
    <property type="term" value="P:polysaccharide catabolic process"/>
    <property type="evidence" value="ECO:0007669"/>
    <property type="project" value="TreeGrafter"/>
</dbReference>
<organism evidence="4 5">
    <name type="scientific">Penicillium arizonense</name>
    <dbReference type="NCBI Taxonomy" id="1835702"/>
    <lineage>
        <taxon>Eukaryota</taxon>
        <taxon>Fungi</taxon>
        <taxon>Dikarya</taxon>
        <taxon>Ascomycota</taxon>
        <taxon>Pezizomycotina</taxon>
        <taxon>Eurotiomycetes</taxon>
        <taxon>Eurotiomycetidae</taxon>
        <taxon>Eurotiales</taxon>
        <taxon>Aspergillaceae</taxon>
        <taxon>Penicillium</taxon>
    </lineage>
</organism>
<dbReference type="PANTHER" id="PTHR36845">
    <property type="entry name" value="HYDROLASE, PUTATIVE (AFU_ORTHOLOGUE AFUA_7G05090)-RELATED"/>
    <property type="match status" value="1"/>
</dbReference>
<gene>
    <name evidence="4" type="ORF">PENARI_c017G07385</name>
</gene>
<dbReference type="Gene3D" id="1.50.10.10">
    <property type="match status" value="1"/>
</dbReference>
<comment type="caution">
    <text evidence="4">The sequence shown here is derived from an EMBL/GenBank/DDBJ whole genome shotgun (WGS) entry which is preliminary data.</text>
</comment>
<evidence type="ECO:0000313" key="5">
    <source>
        <dbReference type="Proteomes" id="UP000177622"/>
    </source>
</evidence>
<dbReference type="GO" id="GO:0052757">
    <property type="term" value="F:chondroitin hydrolase activity"/>
    <property type="evidence" value="ECO:0007669"/>
    <property type="project" value="TreeGrafter"/>
</dbReference>
<dbReference type="PANTHER" id="PTHR36845:SF1">
    <property type="entry name" value="HYDROLASE, PUTATIVE (AFU_ORTHOLOGUE AFUA_7G05090)-RELATED"/>
    <property type="match status" value="1"/>
</dbReference>
<sequence>MKLNILPFLSALSMGLALPSDAPSRRFDQNIGIDLPALFSETTTAKIWRTAVDSISQLPGKFPNYVPSTGSNIGQYVFSDISAWTSGFFPGSLYELLERSVRFPDHLKTGSVDPEDIHDQLLDLSRQWAKPLQTQAFRTNTHDLGFLIMPAFQKDWELTGNQDSLDTIVTAAHSLATRFDPRVKAVRSWDSLVNKRQNITNKETNFLVIIDSMCNMDLLFYAGHHTGNQTLIDIATAHAHTVRRNIVRKNYSTFHCCNIDPQNDQIKFQETVQGYKDWSTWSRGQAWGILGYIQTYRWTKDAVFLQTAIGLAEYFVNRLSKSSHTHPYVPLWDFDAPTVDGVLPPRDTSAGLVAANALLLLHQALQGESPYLDHALQIVRETIDLSLSHDPASLTLSPNGKTAVPAGNWDSVLMNATINNNEYSLSRSNNTGLVYADYYFLRFGNRLLEMAFA</sequence>
<evidence type="ECO:0008006" key="6">
    <source>
        <dbReference type="Google" id="ProtNLM"/>
    </source>
</evidence>
<keyword evidence="3" id="KW-0732">Signal</keyword>
<feature type="chain" id="PRO_5009519429" description="Glycoside hydrolase family 88 protein" evidence="3">
    <location>
        <begin position="18"/>
        <end position="453"/>
    </location>
</feature>
<evidence type="ECO:0000313" key="4">
    <source>
        <dbReference type="EMBL" id="OGE50444.1"/>
    </source>
</evidence>
<keyword evidence="5" id="KW-1185">Reference proteome</keyword>
<accession>A0A1F5LB56</accession>
<feature type="signal peptide" evidence="3">
    <location>
        <begin position="1"/>
        <end position="17"/>
    </location>
</feature>
<evidence type="ECO:0000256" key="3">
    <source>
        <dbReference type="SAM" id="SignalP"/>
    </source>
</evidence>